<keyword evidence="3" id="KW-0808">Transferase</keyword>
<evidence type="ECO:0000256" key="3">
    <source>
        <dbReference type="ARBA" id="ARBA00022679"/>
    </source>
</evidence>
<evidence type="ECO:0000256" key="1">
    <source>
        <dbReference type="ARBA" id="ARBA00004752"/>
    </source>
</evidence>
<dbReference type="InterPro" id="IPR005490">
    <property type="entry name" value="LD_TPept_cat_dom"/>
</dbReference>
<dbReference type="SUPFAM" id="SSF141523">
    <property type="entry name" value="L,D-transpeptidase catalytic domain-like"/>
    <property type="match status" value="1"/>
</dbReference>
<dbReference type="InterPro" id="IPR002477">
    <property type="entry name" value="Peptidoglycan-bd-like"/>
</dbReference>
<evidence type="ECO:0000313" key="9">
    <source>
        <dbReference type="EMBL" id="KDN30248.1"/>
    </source>
</evidence>
<dbReference type="InterPro" id="IPR052905">
    <property type="entry name" value="LD-transpeptidase_YkuD-like"/>
</dbReference>
<keyword evidence="6 7" id="KW-0961">Cell wall biogenesis/degradation</keyword>
<evidence type="ECO:0000256" key="2">
    <source>
        <dbReference type="ARBA" id="ARBA00005992"/>
    </source>
</evidence>
<reference evidence="9 10" key="1">
    <citation type="submission" date="2014-02" db="EMBL/GenBank/DDBJ databases">
        <title>Vibrio fortis Dalian14 Genome Sequencing.</title>
        <authorList>
            <person name="Wang Y."/>
            <person name="Song L."/>
            <person name="Liu G."/>
            <person name="Ding J."/>
        </authorList>
    </citation>
    <scope>NUCLEOTIDE SEQUENCE [LARGE SCALE GENOMIC DNA]</scope>
    <source>
        <strain evidence="9 10">Dalian14</strain>
    </source>
</reference>
<evidence type="ECO:0000256" key="4">
    <source>
        <dbReference type="ARBA" id="ARBA00022960"/>
    </source>
</evidence>
<evidence type="ECO:0000256" key="7">
    <source>
        <dbReference type="PROSITE-ProRule" id="PRU01373"/>
    </source>
</evidence>
<proteinExistence type="inferred from homology"/>
<gene>
    <name evidence="9" type="ORF">VFDL14_05825</name>
</gene>
<dbReference type="Pfam" id="PF01471">
    <property type="entry name" value="PG_binding_1"/>
    <property type="match status" value="1"/>
</dbReference>
<comment type="similarity">
    <text evidence="2">Belongs to the YkuD family.</text>
</comment>
<comment type="caution">
    <text evidence="9">The sequence shown here is derived from an EMBL/GenBank/DDBJ whole genome shotgun (WGS) entry which is preliminary data.</text>
</comment>
<dbReference type="Gene3D" id="1.10.101.10">
    <property type="entry name" value="PGBD-like superfamily/PGBD"/>
    <property type="match status" value="1"/>
</dbReference>
<dbReference type="PANTHER" id="PTHR41533">
    <property type="entry name" value="L,D-TRANSPEPTIDASE HI_1667-RELATED"/>
    <property type="match status" value="1"/>
</dbReference>
<dbReference type="Proteomes" id="UP000027219">
    <property type="component" value="Unassembled WGS sequence"/>
</dbReference>
<dbReference type="InterPro" id="IPR038063">
    <property type="entry name" value="Transpep_catalytic_dom"/>
</dbReference>
<dbReference type="GO" id="GO:0071555">
    <property type="term" value="P:cell wall organization"/>
    <property type="evidence" value="ECO:0007669"/>
    <property type="project" value="UniProtKB-UniRule"/>
</dbReference>
<dbReference type="GO" id="GO:0004180">
    <property type="term" value="F:carboxypeptidase activity"/>
    <property type="evidence" value="ECO:0007669"/>
    <property type="project" value="UniProtKB-ARBA"/>
</dbReference>
<accession>A0A066V114</accession>
<keyword evidence="10" id="KW-1185">Reference proteome</keyword>
<evidence type="ECO:0000259" key="8">
    <source>
        <dbReference type="PROSITE" id="PS52029"/>
    </source>
</evidence>
<feature type="active site" description="Nucleophile" evidence="7">
    <location>
        <position position="442"/>
    </location>
</feature>
<keyword evidence="5 7" id="KW-0573">Peptidoglycan synthesis</keyword>
<feature type="active site" description="Proton donor/acceptor" evidence="7">
    <location>
        <position position="423"/>
    </location>
</feature>
<dbReference type="UniPathway" id="UPA00219"/>
<dbReference type="SUPFAM" id="SSF53955">
    <property type="entry name" value="Lysozyme-like"/>
    <property type="match status" value="1"/>
</dbReference>
<dbReference type="InterPro" id="IPR036366">
    <property type="entry name" value="PGBDSf"/>
</dbReference>
<dbReference type="Gene3D" id="2.40.440.10">
    <property type="entry name" value="L,D-transpeptidase catalytic domain-like"/>
    <property type="match status" value="1"/>
</dbReference>
<sequence>MLVKYIFAILLVVSTHSWGSASHQIRQDVEPGSDLSFSLLYPELTQRVYQETSYPVVWASPAASSAFEFQLSLIDKAQFAPLFSEQFKQIEQYKASGEWDKVDILTTDALLHYLSYVENAPLIGKEWYFSEKLQDRLPEPAPETIERLRDSIDNGYLLELVLSYAPPVGNFDQFKESYAVLSQAMDETVPLYDQIGLKRFEDEITQKPILLERMALVGVDISHVDPNIPIFDLELEIAVKSFQKIHGIKSDGIIGPDTMKWINMPFDDRLRAIALNAERARLWPKDKDSLIVVNVPSFEMKYWEGGKEVFESKVVVGRKSRKTPLLEINLDSVILNPTWNVPWKIMVKDILPKVREDESYLTSNNFRVIDGWRTMETIDPELIDWQSINFNSFPYRMRQEAGSRNALGLYKFNTPNNRAIYLHDTPSKGLFNDDFRAYSSGCIRVEHAEELAELLFATKVRKAPQQDGSLGPNTKVRLKKRIPVHIIYQTVLFEEEGIQYRGDVYQYDKEGGEG</sequence>
<evidence type="ECO:0000313" key="10">
    <source>
        <dbReference type="Proteomes" id="UP000027219"/>
    </source>
</evidence>
<dbReference type="STRING" id="212667.VFDL14_05825"/>
<comment type="pathway">
    <text evidence="1 7">Cell wall biogenesis; peptidoglycan biosynthesis.</text>
</comment>
<dbReference type="InterPro" id="IPR023346">
    <property type="entry name" value="Lysozyme-like_dom_sf"/>
</dbReference>
<name>A0A066V114_9VIBR</name>
<dbReference type="InterPro" id="IPR045380">
    <property type="entry name" value="LD_TPept_scaffold_dom"/>
</dbReference>
<dbReference type="CDD" id="cd16913">
    <property type="entry name" value="YkuD_like"/>
    <property type="match status" value="1"/>
</dbReference>
<dbReference type="EMBL" id="JFFR01000002">
    <property type="protein sequence ID" value="KDN30248.1"/>
    <property type="molecule type" value="Genomic_DNA"/>
</dbReference>
<dbReference type="GO" id="GO:0016740">
    <property type="term" value="F:transferase activity"/>
    <property type="evidence" value="ECO:0007669"/>
    <property type="project" value="UniProtKB-KW"/>
</dbReference>
<evidence type="ECO:0000256" key="5">
    <source>
        <dbReference type="ARBA" id="ARBA00022984"/>
    </source>
</evidence>
<protein>
    <submittedName>
        <fullName evidence="9">Peptidase</fullName>
    </submittedName>
</protein>
<dbReference type="PANTHER" id="PTHR41533:SF1">
    <property type="entry name" value="L,D-TRANSPEPTIDASE YCBB-RELATED"/>
    <property type="match status" value="1"/>
</dbReference>
<dbReference type="Pfam" id="PF03734">
    <property type="entry name" value="YkuD"/>
    <property type="match status" value="1"/>
</dbReference>
<dbReference type="AlphaFoldDB" id="A0A066V114"/>
<keyword evidence="4 7" id="KW-0133">Cell shape</keyword>
<dbReference type="GO" id="GO:0008360">
    <property type="term" value="P:regulation of cell shape"/>
    <property type="evidence" value="ECO:0007669"/>
    <property type="project" value="UniProtKB-UniRule"/>
</dbReference>
<feature type="domain" description="L,D-TPase catalytic" evidence="8">
    <location>
        <begin position="289"/>
        <end position="463"/>
    </location>
</feature>
<dbReference type="Pfam" id="PF20142">
    <property type="entry name" value="Scaffold"/>
    <property type="match status" value="1"/>
</dbReference>
<dbReference type="RefSeq" id="WP_032549267.1">
    <property type="nucleotide sequence ID" value="NZ_BTGL01000004.1"/>
</dbReference>
<dbReference type="OrthoDB" id="9778545at2"/>
<organism evidence="9 10">
    <name type="scientific">Vibrio fortis</name>
    <dbReference type="NCBI Taxonomy" id="212667"/>
    <lineage>
        <taxon>Bacteria</taxon>
        <taxon>Pseudomonadati</taxon>
        <taxon>Pseudomonadota</taxon>
        <taxon>Gammaproteobacteria</taxon>
        <taxon>Vibrionales</taxon>
        <taxon>Vibrionaceae</taxon>
        <taxon>Vibrio</taxon>
    </lineage>
</organism>
<evidence type="ECO:0000256" key="6">
    <source>
        <dbReference type="ARBA" id="ARBA00023316"/>
    </source>
</evidence>
<dbReference type="GO" id="GO:0009252">
    <property type="term" value="P:peptidoglycan biosynthetic process"/>
    <property type="evidence" value="ECO:0007669"/>
    <property type="project" value="UniProtKB-UniPathway"/>
</dbReference>
<dbReference type="PROSITE" id="PS52029">
    <property type="entry name" value="LD_TPASE"/>
    <property type="match status" value="1"/>
</dbReference>